<dbReference type="EMBL" id="JQ665880">
    <property type="protein sequence ID" value="AFJ91415.1"/>
    <property type="molecule type" value="Genomic_DNA"/>
</dbReference>
<evidence type="ECO:0000256" key="1">
    <source>
        <dbReference type="SAM" id="Phobius"/>
    </source>
</evidence>
<sequence>MGVQPLRHRLQLTTDLVLGEKIEYAALDGAFLALVGSGGCAFVLRISGLMLKFT</sequence>
<keyword evidence="2" id="KW-0614">Plasmid</keyword>
<keyword evidence="1" id="KW-0472">Membrane</keyword>
<proteinExistence type="predicted"/>
<keyword evidence="1" id="KW-0812">Transmembrane</keyword>
<dbReference type="AlphaFoldDB" id="I2E1P7"/>
<accession>I2E1P7</accession>
<evidence type="ECO:0000313" key="2">
    <source>
        <dbReference type="EMBL" id="AFJ91415.1"/>
    </source>
</evidence>
<keyword evidence="1" id="KW-1133">Transmembrane helix</keyword>
<gene>
    <name evidence="2" type="ORF">pHRC017_0289</name>
</gene>
<name>I2E1P7_RHIML</name>
<reference evidence="2" key="1">
    <citation type="journal article" date="2012" name="Mol. Plant Microbe Interact.">
        <title>Rhizobial plasmids that cause impaired symbiotic nitrogen fixation and enhanced host invasion.</title>
        <authorList>
            <person name="Crook M.B."/>
            <person name="Lindsay D.P."/>
            <person name="Biggs M.B."/>
            <person name="Bentley J.S."/>
            <person name="Price J.C."/>
            <person name="Clement S.C."/>
            <person name="Clement M.J."/>
            <person name="Long S.R."/>
            <person name="Griffitts J.S."/>
        </authorList>
    </citation>
    <scope>NUCLEOTIDE SEQUENCE</scope>
    <source>
        <strain evidence="2">C017</strain>
        <plasmid evidence="2">pHRC017</plasmid>
    </source>
</reference>
<protein>
    <submittedName>
        <fullName evidence="2">ISRm17 transposase</fullName>
    </submittedName>
</protein>
<geneLocation type="plasmid" evidence="2">
    <name>pHRC017</name>
</geneLocation>
<organism evidence="2">
    <name type="scientific">Rhizobium meliloti</name>
    <name type="common">Ensifer meliloti</name>
    <name type="synonym">Sinorhizobium meliloti</name>
    <dbReference type="NCBI Taxonomy" id="382"/>
    <lineage>
        <taxon>Bacteria</taxon>
        <taxon>Pseudomonadati</taxon>
        <taxon>Pseudomonadota</taxon>
        <taxon>Alphaproteobacteria</taxon>
        <taxon>Hyphomicrobiales</taxon>
        <taxon>Rhizobiaceae</taxon>
        <taxon>Sinorhizobium/Ensifer group</taxon>
        <taxon>Sinorhizobium</taxon>
    </lineage>
</organism>
<feature type="transmembrane region" description="Helical" evidence="1">
    <location>
        <begin position="24"/>
        <end position="44"/>
    </location>
</feature>